<organism evidence="5 6">
    <name type="scientific">Geothrix oryzae</name>
    <dbReference type="NCBI Taxonomy" id="2927975"/>
    <lineage>
        <taxon>Bacteria</taxon>
        <taxon>Pseudomonadati</taxon>
        <taxon>Acidobacteriota</taxon>
        <taxon>Holophagae</taxon>
        <taxon>Holophagales</taxon>
        <taxon>Holophagaceae</taxon>
        <taxon>Geothrix</taxon>
    </lineage>
</organism>
<dbReference type="InterPro" id="IPR011051">
    <property type="entry name" value="RmlC_Cupin_sf"/>
</dbReference>
<accession>A0ABN6UXC8</accession>
<dbReference type="EMBL" id="AP027079">
    <property type="protein sequence ID" value="BDU69467.1"/>
    <property type="molecule type" value="Genomic_DNA"/>
</dbReference>
<dbReference type="InterPro" id="IPR014710">
    <property type="entry name" value="RmlC-like_jellyroll"/>
</dbReference>
<dbReference type="InterPro" id="IPR003829">
    <property type="entry name" value="Pirin_N_dom"/>
</dbReference>
<dbReference type="SUPFAM" id="SSF51182">
    <property type="entry name" value="RmlC-like cupins"/>
    <property type="match status" value="1"/>
</dbReference>
<dbReference type="PANTHER" id="PTHR43212">
    <property type="entry name" value="QUERCETIN 2,3-DIOXYGENASE"/>
    <property type="match status" value="1"/>
</dbReference>
<protein>
    <submittedName>
        <fullName evidence="5">Quercetin 2,3-dioxygenase</fullName>
    </submittedName>
</protein>
<keyword evidence="6" id="KW-1185">Reference proteome</keyword>
<reference evidence="6" key="1">
    <citation type="journal article" date="2023" name="Int. J. Syst. Evol. Microbiol.">
        <title>Mesoterricola silvestris gen. nov., sp. nov., Mesoterricola sediminis sp. nov., Geothrix oryzae sp. nov., Geothrix edaphica sp. nov., Geothrix rubra sp. nov., and Geothrix limicola sp. nov., six novel members of Acidobacteriota isolated from soils.</title>
        <authorList>
            <person name="Itoh H."/>
            <person name="Sugisawa Y."/>
            <person name="Mise K."/>
            <person name="Xu Z."/>
            <person name="Kuniyasu M."/>
            <person name="Ushijima N."/>
            <person name="Kawano K."/>
            <person name="Kobayashi E."/>
            <person name="Shiratori Y."/>
            <person name="Masuda Y."/>
            <person name="Senoo K."/>
        </authorList>
    </citation>
    <scope>NUCLEOTIDE SEQUENCE [LARGE SCALE GENOMIC DNA]</scope>
    <source>
        <strain evidence="6">Red222</strain>
    </source>
</reference>
<evidence type="ECO:0000313" key="6">
    <source>
        <dbReference type="Proteomes" id="UP001242010"/>
    </source>
</evidence>
<comment type="similarity">
    <text evidence="1 2">Belongs to the pirin family.</text>
</comment>
<evidence type="ECO:0000256" key="1">
    <source>
        <dbReference type="ARBA" id="ARBA00008416"/>
    </source>
</evidence>
<dbReference type="Proteomes" id="UP001242010">
    <property type="component" value="Chromosome"/>
</dbReference>
<dbReference type="InterPro" id="IPR041602">
    <property type="entry name" value="Quercetinase_C"/>
</dbReference>
<dbReference type="CDD" id="cd02910">
    <property type="entry name" value="cupin_Yhhw_N"/>
    <property type="match status" value="1"/>
</dbReference>
<evidence type="ECO:0000256" key="2">
    <source>
        <dbReference type="RuleBase" id="RU003457"/>
    </source>
</evidence>
<evidence type="ECO:0000259" key="4">
    <source>
        <dbReference type="Pfam" id="PF17954"/>
    </source>
</evidence>
<dbReference type="Gene3D" id="2.60.120.10">
    <property type="entry name" value="Jelly Rolls"/>
    <property type="match status" value="2"/>
</dbReference>
<feature type="domain" description="Pirin N-terminal" evidence="3">
    <location>
        <begin position="15"/>
        <end position="119"/>
    </location>
</feature>
<dbReference type="PIRSF" id="PIRSF006232">
    <property type="entry name" value="Pirin"/>
    <property type="match status" value="1"/>
</dbReference>
<evidence type="ECO:0000313" key="5">
    <source>
        <dbReference type="EMBL" id="BDU69467.1"/>
    </source>
</evidence>
<dbReference type="InterPro" id="IPR012093">
    <property type="entry name" value="Pirin"/>
</dbReference>
<dbReference type="RefSeq" id="WP_286353191.1">
    <property type="nucleotide sequence ID" value="NZ_AP027079.1"/>
</dbReference>
<name>A0ABN6UXC8_9BACT</name>
<dbReference type="Pfam" id="PF17954">
    <property type="entry name" value="Pirin_C_2"/>
    <property type="match status" value="1"/>
</dbReference>
<sequence>MITLRPAGTRGHFDFGWLDTHHTFSFGEYFDADHMQFHALRVINEDRVQAAKGFGTHGHRDMEILTWVLSGTLEHRDSLGTHGVIRPGEAQVMSAGTGIRHSEFNPSADEPVHFLQIWILPERQGLVPRYDQVAFPEAGLQNQLRLIASPDGAEGSVKLFQDVKVFVARLDAGRAVQGSIPSGRAGFLQVARGSISLNGAAMNAGDSARIEGEPSITVVAGVEAGSPAEILFFDLA</sequence>
<gene>
    <name evidence="5" type="ORF">GETHOR_15680</name>
</gene>
<proteinExistence type="inferred from homology"/>
<feature type="domain" description="Quercetin 2,3-dioxygenase C-terminal cupin" evidence="4">
    <location>
        <begin position="146"/>
        <end position="235"/>
    </location>
</feature>
<dbReference type="PANTHER" id="PTHR43212:SF3">
    <property type="entry name" value="QUERCETIN 2,3-DIOXYGENASE"/>
    <property type="match status" value="1"/>
</dbReference>
<evidence type="ECO:0000259" key="3">
    <source>
        <dbReference type="Pfam" id="PF02678"/>
    </source>
</evidence>
<dbReference type="Pfam" id="PF02678">
    <property type="entry name" value="Pirin"/>
    <property type="match status" value="1"/>
</dbReference>